<dbReference type="FunFam" id="3.40.50.300:FF:000885">
    <property type="entry name" value="DNA polymerase theta"/>
    <property type="match status" value="1"/>
</dbReference>
<comment type="subcellular location">
    <subcellularLocation>
        <location evidence="2">Nucleus</location>
    </subcellularLocation>
</comment>
<dbReference type="PROSITE" id="PS51194">
    <property type="entry name" value="HELICASE_CTER"/>
    <property type="match status" value="1"/>
</dbReference>
<feature type="domain" description="Helicase ATP-binding" evidence="17">
    <location>
        <begin position="214"/>
        <end position="388"/>
    </location>
</feature>
<dbReference type="InterPro" id="IPR014001">
    <property type="entry name" value="Helicase_ATP-bd"/>
</dbReference>
<dbReference type="InterPro" id="IPR002298">
    <property type="entry name" value="DNA_polymerase_A"/>
</dbReference>
<keyword evidence="12" id="KW-0234">DNA repair</keyword>
<name>A0A9N9SL21_PHACE</name>
<evidence type="ECO:0000256" key="15">
    <source>
        <dbReference type="ARBA" id="ARBA00074669"/>
    </source>
</evidence>
<evidence type="ECO:0000256" key="5">
    <source>
        <dbReference type="ARBA" id="ARBA00022679"/>
    </source>
</evidence>
<keyword evidence="11" id="KW-0239">DNA-directed DNA polymerase</keyword>
<dbReference type="EMBL" id="OU896713">
    <property type="protein sequence ID" value="CAG9823805.1"/>
    <property type="molecule type" value="Genomic_DNA"/>
</dbReference>
<dbReference type="CDD" id="cd18026">
    <property type="entry name" value="DEXHc_POLQ-like"/>
    <property type="match status" value="1"/>
</dbReference>
<comment type="similarity">
    <text evidence="3">Belongs to the DNA polymerase type-A family.</text>
</comment>
<dbReference type="Proteomes" id="UP001153737">
    <property type="component" value="Chromosome 7"/>
</dbReference>
<dbReference type="SMART" id="SM00490">
    <property type="entry name" value="HELICc"/>
    <property type="match status" value="1"/>
</dbReference>
<feature type="domain" description="Helicase C-terminal" evidence="18">
    <location>
        <begin position="427"/>
        <end position="626"/>
    </location>
</feature>
<dbReference type="SUPFAM" id="SSF56672">
    <property type="entry name" value="DNA/RNA polymerases"/>
    <property type="match status" value="1"/>
</dbReference>
<dbReference type="PROSITE" id="PS00447">
    <property type="entry name" value="DNA_POLYMERASE_A"/>
    <property type="match status" value="1"/>
</dbReference>
<evidence type="ECO:0000256" key="13">
    <source>
        <dbReference type="ARBA" id="ARBA00023242"/>
    </source>
</evidence>
<proteinExistence type="inferred from homology"/>
<sequence length="1911" mass="214376">MHEYFMNDTFDDLTLEGTHMPIKSCREASFLHPPGENHPSKNSHSKPITNPRKSDVSFDDSFFLSESSFSLGEIETYDNSTSKSNCCEENQHKCLNNLKTAVPEVKEPCSSNRPIQGHSNVLPSVLNIGTGGKQVNGVEGNIEEDQLNQKEALGIKTTTIDKCSNSENSKTIKSAVVEIKQLSSWGLPQSVLDKYETHKLKSMFQWQVDCLSMKDVLSKSKNLVYSAPTSAGKTLVAEILAMKTIFETKKKVIFILPFVSIVREKMYYFQDILSSSGIRVEGFMGSYNPPGGFSSVQVAICTIEKANSLINRLLEEEHLGDIGAILVDEMHLLGDPHRGYLLELLLTKLKYISKKDDNIKIQVVGMSATLPNLSQLAKWLDAELYTTNFRPIPLHEQVQLTGEVFDKNLKLVRKLNPLPDLEVDTDNVLQLCLETIGESCSILIFCPTKNWCENLAQQISAAFHKIGSCDSRWGKLLRSQLNTSSIRELLEQLKYCPVGLDDVLRKTVSFAVAFHHAGLTLDERDIIEAAFRNGALRVLVATSTLSSGVNLPARRVIIRTPNFHGKPMDTLTYRQMIGRAGRMGKDSVGESILICQNSRDLRIAKELMNVDLRPVESCLEGPGKLKRAILEVIASGVASSPHDIDLFASCTLLSIEDRDDQIMDDPIKEAVKFLNDFEFIRLQKCEDGTETFIATSLGKACLSSSMAPDEGLALFTELEKARRCFVLDSELHLVYLVTPYSACQSWGNIDWMFYLDLWEKLPGHMKKVGELVGVKESYIVNATRGKLQTNTNKSYNQLLVHKRFFVALALQDLVNEKPLNWVCAKFSCNRGMLQSLQQSSSSFAGMVTSFSRQLGWSNVELLISQFQDRMQFGVSRDLLDLMQLPIVNGKIARALFNAGIETLVLLANSDISTIELILYRVAPFETVKGKEGESEFDQKQRNKYKNVWITGKEGLTEREAAEMLVGEARSYLKLEMGLAEAKWASNVDENQEKPTGAEIETKEIDPSEQETLEKTVSSIANLSKITTDSIPKEDNKVESVDVGFNPNSSLSSSNMNISYMSSQHSGEDSIEIEDVEDVPEETENLQKTLKINLHDVSQNTNTDCNMLKVSSPVKIHLTTSNATKGEMEGPDEVSLGNVDEKITKLNNNAGHQFLSPIPLQLKSNNINVLVQGTHSDQSLFDESFDLHLSGSEGDTSSRKVESVSFLEEAFSESFDTQDRSSTPSDIHISPFCDVDANKINKRKNNNIELETPTKKLKTSNENIIDEDDINNSYILNKLKDQPMTDFNKMEIVNVCQDKHLFEIFCSEIRGQTSFSLSLASKRIISTKQTIGNIVSEAIEEFQVNFTEEERKLTGVSFAWGENFVYYISLDNPDYYQKFVEEMKLILKNTSTRIRMFDAKEQIKALKYCCDLDFLSKIDDPKIADWILDPEGKEKTLKAMALKYCPEAAELSQLCVGCKGVGSVGLDLHSHVEAKTRSAVEAMITWHLMDTLKDLLKEEDPGYLNIYETEADTVLCLANMELSGMSVSKTSLQELVGNIKHQITAIETQAYSLAGKRFNFQSSKEVAKILGMLKGRKVASTRKQVLLKNEHPISDLVMQWRKLSTTLTKTIYPLIRITKEAKIHGCYITHTATGRITMHEPNLQNIAKDFNVTNPLTNKCVNISCRSAFLVPAGFCLLSADYCQLELRLLTHLSRDRMLCDIMNRPGDVFKSIAAQWNHVEEEKVDDSMRQRVKHICYGIIYGMGSRTLADQLNIDENEASQFITTFKDTYPGLKTFIKDTVEKCRINSYVQTITGRKRFLPNINDANAVKKGQAERQAVNTVVQGSAADIAKKAMVKIDNAMQECFVNTKSKPEPVLHLHDEIIYQVPVKYLRKSAIIVKENMENVMKLSIPLPVKIRTGESWGSMSEMRI</sequence>
<evidence type="ECO:0000256" key="9">
    <source>
        <dbReference type="ARBA" id="ARBA00022801"/>
    </source>
</evidence>
<evidence type="ECO:0000256" key="16">
    <source>
        <dbReference type="SAM" id="MobiDB-lite"/>
    </source>
</evidence>
<dbReference type="InterPro" id="IPR046931">
    <property type="entry name" value="HTH_61"/>
</dbReference>
<dbReference type="InterPro" id="IPR036390">
    <property type="entry name" value="WH_DNA-bd_sf"/>
</dbReference>
<dbReference type="FunFam" id="1.10.3380.20:FF:000001">
    <property type="entry name" value="DNA polymerase theta"/>
    <property type="match status" value="1"/>
</dbReference>
<dbReference type="Gene3D" id="3.30.70.370">
    <property type="match status" value="1"/>
</dbReference>
<dbReference type="OrthoDB" id="275278at2759"/>
<evidence type="ECO:0000313" key="20">
    <source>
        <dbReference type="Proteomes" id="UP001153737"/>
    </source>
</evidence>
<keyword evidence="8" id="KW-0227">DNA damage</keyword>
<evidence type="ECO:0000259" key="17">
    <source>
        <dbReference type="PROSITE" id="PS51192"/>
    </source>
</evidence>
<evidence type="ECO:0000256" key="14">
    <source>
        <dbReference type="ARBA" id="ARBA00049244"/>
    </source>
</evidence>
<dbReference type="InterPro" id="IPR012337">
    <property type="entry name" value="RNaseH-like_sf"/>
</dbReference>
<dbReference type="SMART" id="SM00487">
    <property type="entry name" value="DEXDc"/>
    <property type="match status" value="1"/>
</dbReference>
<evidence type="ECO:0000259" key="18">
    <source>
        <dbReference type="PROSITE" id="PS51194"/>
    </source>
</evidence>
<reference evidence="19" key="1">
    <citation type="submission" date="2022-01" db="EMBL/GenBank/DDBJ databases">
        <authorList>
            <person name="King R."/>
        </authorList>
    </citation>
    <scope>NUCLEOTIDE SEQUENCE</scope>
</reference>
<dbReference type="Pfam" id="PF20470">
    <property type="entry name" value="HTH_61"/>
    <property type="match status" value="1"/>
</dbReference>
<dbReference type="InterPro" id="IPR001650">
    <property type="entry name" value="Helicase_C-like"/>
</dbReference>
<evidence type="ECO:0000256" key="6">
    <source>
        <dbReference type="ARBA" id="ARBA00022695"/>
    </source>
</evidence>
<evidence type="ECO:0000256" key="10">
    <source>
        <dbReference type="ARBA" id="ARBA00022840"/>
    </source>
</evidence>
<dbReference type="Pfam" id="PF00271">
    <property type="entry name" value="Helicase_C"/>
    <property type="match status" value="1"/>
</dbReference>
<keyword evidence="13" id="KW-0539">Nucleus</keyword>
<keyword evidence="9" id="KW-0378">Hydrolase</keyword>
<dbReference type="GO" id="GO:0097681">
    <property type="term" value="P:double-strand break repair via alternative nonhomologous end joining"/>
    <property type="evidence" value="ECO:0007669"/>
    <property type="project" value="UniProtKB-ARBA"/>
</dbReference>
<evidence type="ECO:0000256" key="11">
    <source>
        <dbReference type="ARBA" id="ARBA00022932"/>
    </source>
</evidence>
<dbReference type="InterPro" id="IPR027417">
    <property type="entry name" value="P-loop_NTPase"/>
</dbReference>
<comment type="cofactor">
    <cofactor evidence="1">
        <name>Mg(2+)</name>
        <dbReference type="ChEBI" id="CHEBI:18420"/>
    </cofactor>
</comment>
<dbReference type="EC" id="2.7.7.7" evidence="4"/>
<dbReference type="Gene3D" id="3.40.50.300">
    <property type="entry name" value="P-loop containing nucleotide triphosphate hydrolases"/>
    <property type="match status" value="2"/>
</dbReference>
<dbReference type="InterPro" id="IPR001098">
    <property type="entry name" value="DNA-dir_DNA_pol_A_palm_dom"/>
</dbReference>
<evidence type="ECO:0000256" key="12">
    <source>
        <dbReference type="ARBA" id="ARBA00023204"/>
    </source>
</evidence>
<evidence type="ECO:0000256" key="3">
    <source>
        <dbReference type="ARBA" id="ARBA00007705"/>
    </source>
</evidence>
<dbReference type="InterPro" id="IPR011545">
    <property type="entry name" value="DEAD/DEAH_box_helicase_dom"/>
</dbReference>
<dbReference type="SUPFAM" id="SSF46785">
    <property type="entry name" value="Winged helix' DNA-binding domain"/>
    <property type="match status" value="1"/>
</dbReference>
<dbReference type="InterPro" id="IPR019760">
    <property type="entry name" value="DNA-dir_DNA_pol_A_CS"/>
</dbReference>
<dbReference type="FunFam" id="3.40.50.300:FF:000753">
    <property type="entry name" value="Polymerase (DNA directed), theta"/>
    <property type="match status" value="1"/>
</dbReference>
<evidence type="ECO:0000256" key="1">
    <source>
        <dbReference type="ARBA" id="ARBA00001946"/>
    </source>
</evidence>
<evidence type="ECO:0000256" key="7">
    <source>
        <dbReference type="ARBA" id="ARBA00022741"/>
    </source>
</evidence>
<comment type="catalytic activity">
    <reaction evidence="14">
        <text>DNA(n) + a 2'-deoxyribonucleoside 5'-triphosphate = DNA(n+1) + diphosphate</text>
        <dbReference type="Rhea" id="RHEA:22508"/>
        <dbReference type="Rhea" id="RHEA-COMP:17339"/>
        <dbReference type="Rhea" id="RHEA-COMP:17340"/>
        <dbReference type="ChEBI" id="CHEBI:33019"/>
        <dbReference type="ChEBI" id="CHEBI:61560"/>
        <dbReference type="ChEBI" id="CHEBI:173112"/>
        <dbReference type="EC" id="2.7.7.7"/>
    </reaction>
</comment>
<keyword evidence="7" id="KW-0547">Nucleotide-binding</keyword>
<dbReference type="InterPro" id="IPR036397">
    <property type="entry name" value="RNaseH_sf"/>
</dbReference>
<keyword evidence="10" id="KW-0067">ATP-binding</keyword>
<dbReference type="Pfam" id="PF00270">
    <property type="entry name" value="DEAD"/>
    <property type="match status" value="1"/>
</dbReference>
<evidence type="ECO:0000256" key="8">
    <source>
        <dbReference type="ARBA" id="ARBA00022763"/>
    </source>
</evidence>
<keyword evidence="20" id="KW-1185">Reference proteome</keyword>
<dbReference type="FunFam" id="1.10.150.20:FF:000070">
    <property type="entry name" value="DNA polymerase I, putative"/>
    <property type="match status" value="1"/>
</dbReference>
<dbReference type="PRINTS" id="PR00868">
    <property type="entry name" value="DNAPOLI"/>
</dbReference>
<dbReference type="SUPFAM" id="SSF52540">
    <property type="entry name" value="P-loop containing nucleoside triphosphate hydrolases"/>
    <property type="match status" value="1"/>
</dbReference>
<dbReference type="PANTHER" id="PTHR10133:SF62">
    <property type="entry name" value="DNA POLYMERASE THETA"/>
    <property type="match status" value="1"/>
</dbReference>
<dbReference type="GO" id="GO:0006261">
    <property type="term" value="P:DNA-templated DNA replication"/>
    <property type="evidence" value="ECO:0007669"/>
    <property type="project" value="InterPro"/>
</dbReference>
<dbReference type="CDD" id="cd08638">
    <property type="entry name" value="DNA_pol_A_theta"/>
    <property type="match status" value="1"/>
</dbReference>
<dbReference type="PROSITE" id="PS51192">
    <property type="entry name" value="HELICASE_ATP_BIND_1"/>
    <property type="match status" value="1"/>
</dbReference>
<dbReference type="Gene3D" id="1.10.3380.20">
    <property type="match status" value="1"/>
</dbReference>
<dbReference type="SUPFAM" id="SSF158702">
    <property type="entry name" value="Sec63 N-terminal domain-like"/>
    <property type="match status" value="1"/>
</dbReference>
<dbReference type="GO" id="GO:0003887">
    <property type="term" value="F:DNA-directed DNA polymerase activity"/>
    <property type="evidence" value="ECO:0007669"/>
    <property type="project" value="UniProtKB-KW"/>
</dbReference>
<organism evidence="19 20">
    <name type="scientific">Phaedon cochleariae</name>
    <name type="common">Mustard beetle</name>
    <dbReference type="NCBI Taxonomy" id="80249"/>
    <lineage>
        <taxon>Eukaryota</taxon>
        <taxon>Metazoa</taxon>
        <taxon>Ecdysozoa</taxon>
        <taxon>Arthropoda</taxon>
        <taxon>Hexapoda</taxon>
        <taxon>Insecta</taxon>
        <taxon>Pterygota</taxon>
        <taxon>Neoptera</taxon>
        <taxon>Endopterygota</taxon>
        <taxon>Coleoptera</taxon>
        <taxon>Polyphaga</taxon>
        <taxon>Cucujiformia</taxon>
        <taxon>Chrysomeloidea</taxon>
        <taxon>Chrysomelidae</taxon>
        <taxon>Chrysomelinae</taxon>
        <taxon>Chrysomelini</taxon>
        <taxon>Phaedon</taxon>
    </lineage>
</organism>
<dbReference type="InterPro" id="IPR043502">
    <property type="entry name" value="DNA/RNA_pol_sf"/>
</dbReference>
<evidence type="ECO:0000256" key="2">
    <source>
        <dbReference type="ARBA" id="ARBA00004123"/>
    </source>
</evidence>
<dbReference type="SMART" id="SM00482">
    <property type="entry name" value="POLAc"/>
    <property type="match status" value="1"/>
</dbReference>
<dbReference type="Gene3D" id="1.20.1060.10">
    <property type="entry name" value="Taq DNA Polymerase, Chain T, domain 4"/>
    <property type="match status" value="1"/>
</dbReference>
<dbReference type="Pfam" id="PF21099">
    <property type="entry name" value="POLQ_helical"/>
    <property type="match status" value="1"/>
</dbReference>
<reference evidence="19" key="2">
    <citation type="submission" date="2022-10" db="EMBL/GenBank/DDBJ databases">
        <authorList>
            <consortium name="ENA_rothamsted_submissions"/>
            <consortium name="culmorum"/>
            <person name="King R."/>
        </authorList>
    </citation>
    <scope>NUCLEOTIDE SEQUENCE</scope>
</reference>
<dbReference type="SUPFAM" id="SSF53098">
    <property type="entry name" value="Ribonuclease H-like"/>
    <property type="match status" value="1"/>
</dbReference>
<evidence type="ECO:0000256" key="4">
    <source>
        <dbReference type="ARBA" id="ARBA00012417"/>
    </source>
</evidence>
<gene>
    <name evidence="19" type="ORF">PHAECO_LOCUS11001</name>
</gene>
<dbReference type="Pfam" id="PF00476">
    <property type="entry name" value="DNA_pol_A"/>
    <property type="match status" value="1"/>
</dbReference>
<dbReference type="GO" id="GO:0042575">
    <property type="term" value="C:DNA polymerase complex"/>
    <property type="evidence" value="ECO:0007669"/>
    <property type="project" value="UniProtKB-ARBA"/>
</dbReference>
<dbReference type="GO" id="GO:0003677">
    <property type="term" value="F:DNA binding"/>
    <property type="evidence" value="ECO:0007669"/>
    <property type="project" value="InterPro"/>
</dbReference>
<dbReference type="InterPro" id="IPR048960">
    <property type="entry name" value="POLQ-like_helical"/>
</dbReference>
<accession>A0A9N9SL21</accession>
<dbReference type="Gene3D" id="1.10.150.20">
    <property type="entry name" value="5' to 3' exonuclease, C-terminal subdomain"/>
    <property type="match status" value="1"/>
</dbReference>
<protein>
    <recommendedName>
        <fullName evidence="15">DNA polymerase theta</fullName>
        <ecNumber evidence="4">2.7.7.7</ecNumber>
    </recommendedName>
</protein>
<dbReference type="Gene3D" id="3.30.420.10">
    <property type="entry name" value="Ribonuclease H-like superfamily/Ribonuclease H"/>
    <property type="match status" value="1"/>
</dbReference>
<keyword evidence="6" id="KW-0548">Nucleotidyltransferase</keyword>
<dbReference type="PANTHER" id="PTHR10133">
    <property type="entry name" value="DNA POLYMERASE I"/>
    <property type="match status" value="1"/>
</dbReference>
<evidence type="ECO:0000313" key="19">
    <source>
        <dbReference type="EMBL" id="CAG9823805.1"/>
    </source>
</evidence>
<keyword evidence="5" id="KW-0808">Transferase</keyword>
<dbReference type="GO" id="GO:0016787">
    <property type="term" value="F:hydrolase activity"/>
    <property type="evidence" value="ECO:0007669"/>
    <property type="project" value="UniProtKB-KW"/>
</dbReference>
<feature type="region of interest" description="Disordered" evidence="16">
    <location>
        <begin position="28"/>
        <end position="53"/>
    </location>
</feature>
<dbReference type="CDD" id="cd18795">
    <property type="entry name" value="SF2_C_Ski2"/>
    <property type="match status" value="1"/>
</dbReference>
<dbReference type="GO" id="GO:0005524">
    <property type="term" value="F:ATP binding"/>
    <property type="evidence" value="ECO:0007669"/>
    <property type="project" value="UniProtKB-KW"/>
</dbReference>
<dbReference type="GO" id="GO:0005634">
    <property type="term" value="C:nucleus"/>
    <property type="evidence" value="ECO:0007669"/>
    <property type="project" value="UniProtKB-SubCell"/>
</dbReference>